<feature type="compositionally biased region" description="Basic and acidic residues" evidence="1">
    <location>
        <begin position="152"/>
        <end position="184"/>
    </location>
</feature>
<keyword evidence="3" id="KW-1185">Reference proteome</keyword>
<reference evidence="2" key="2">
    <citation type="journal article" date="2020" name="Nat. Commun.">
        <title>Large-scale genome sequencing of mycorrhizal fungi provides insights into the early evolution of symbiotic traits.</title>
        <authorList>
            <person name="Miyauchi S."/>
            <person name="Kiss E."/>
            <person name="Kuo A."/>
            <person name="Drula E."/>
            <person name="Kohler A."/>
            <person name="Sanchez-Garcia M."/>
            <person name="Morin E."/>
            <person name="Andreopoulos B."/>
            <person name="Barry K.W."/>
            <person name="Bonito G."/>
            <person name="Buee M."/>
            <person name="Carver A."/>
            <person name="Chen C."/>
            <person name="Cichocki N."/>
            <person name="Clum A."/>
            <person name="Culley D."/>
            <person name="Crous P.W."/>
            <person name="Fauchery L."/>
            <person name="Girlanda M."/>
            <person name="Hayes R.D."/>
            <person name="Keri Z."/>
            <person name="LaButti K."/>
            <person name="Lipzen A."/>
            <person name="Lombard V."/>
            <person name="Magnuson J."/>
            <person name="Maillard F."/>
            <person name="Murat C."/>
            <person name="Nolan M."/>
            <person name="Ohm R.A."/>
            <person name="Pangilinan J."/>
            <person name="Pereira M.F."/>
            <person name="Perotto S."/>
            <person name="Peter M."/>
            <person name="Pfister S."/>
            <person name="Riley R."/>
            <person name="Sitrit Y."/>
            <person name="Stielow J.B."/>
            <person name="Szollosi G."/>
            <person name="Zifcakova L."/>
            <person name="Stursova M."/>
            <person name="Spatafora J.W."/>
            <person name="Tedersoo L."/>
            <person name="Vaario L.M."/>
            <person name="Yamada A."/>
            <person name="Yan M."/>
            <person name="Wang P."/>
            <person name="Xu J."/>
            <person name="Bruns T."/>
            <person name="Baldrian P."/>
            <person name="Vilgalys R."/>
            <person name="Dunand C."/>
            <person name="Henrissat B."/>
            <person name="Grigoriev I.V."/>
            <person name="Hibbett D."/>
            <person name="Nagy L.G."/>
            <person name="Martin F.M."/>
        </authorList>
    </citation>
    <scope>NUCLEOTIDE SEQUENCE</scope>
    <source>
        <strain evidence="2">Prilba</strain>
    </source>
</reference>
<name>A0A9P5N174_9AGAM</name>
<evidence type="ECO:0000313" key="3">
    <source>
        <dbReference type="Proteomes" id="UP000759537"/>
    </source>
</evidence>
<sequence>MFGFTGKTYSTPSTGTRVSLHTVILFLGLWQVDNKDGYNSDNQDQRDREDEGNIEGYTCIWHLGAGSQDNLVYEKWKPTPCLSTHCFNPEAGIKNHPPTPHDQLLLARANSIDDWVIPVLNEAQGWGGIRAAYGREKARRKVGAESVQRSRRQTDAEAVKRVAEEETARHNADDDDDAVGKGVERGSSMAVPRNGWGTRQKTYTWGAWFQNLSGQGFRKHGVIGGR</sequence>
<evidence type="ECO:0000256" key="1">
    <source>
        <dbReference type="SAM" id="MobiDB-lite"/>
    </source>
</evidence>
<evidence type="ECO:0000313" key="2">
    <source>
        <dbReference type="EMBL" id="KAF8483731.1"/>
    </source>
</evidence>
<feature type="region of interest" description="Disordered" evidence="1">
    <location>
        <begin position="140"/>
        <end position="195"/>
    </location>
</feature>
<comment type="caution">
    <text evidence="2">The sequence shown here is derived from an EMBL/GenBank/DDBJ whole genome shotgun (WGS) entry which is preliminary data.</text>
</comment>
<proteinExistence type="predicted"/>
<protein>
    <submittedName>
        <fullName evidence="2">Uncharacterized protein</fullName>
    </submittedName>
</protein>
<organism evidence="2 3">
    <name type="scientific">Russula ochroleuca</name>
    <dbReference type="NCBI Taxonomy" id="152965"/>
    <lineage>
        <taxon>Eukaryota</taxon>
        <taxon>Fungi</taxon>
        <taxon>Dikarya</taxon>
        <taxon>Basidiomycota</taxon>
        <taxon>Agaricomycotina</taxon>
        <taxon>Agaricomycetes</taxon>
        <taxon>Russulales</taxon>
        <taxon>Russulaceae</taxon>
        <taxon>Russula</taxon>
    </lineage>
</organism>
<dbReference type="OrthoDB" id="2367075at2759"/>
<dbReference type="Proteomes" id="UP000759537">
    <property type="component" value="Unassembled WGS sequence"/>
</dbReference>
<gene>
    <name evidence="2" type="ORF">DFH94DRAFT_680178</name>
</gene>
<dbReference type="AlphaFoldDB" id="A0A9P5N174"/>
<accession>A0A9P5N174</accession>
<dbReference type="EMBL" id="WHVB01000004">
    <property type="protein sequence ID" value="KAF8483731.1"/>
    <property type="molecule type" value="Genomic_DNA"/>
</dbReference>
<reference evidence="2" key="1">
    <citation type="submission" date="2019-10" db="EMBL/GenBank/DDBJ databases">
        <authorList>
            <consortium name="DOE Joint Genome Institute"/>
            <person name="Kuo A."/>
            <person name="Miyauchi S."/>
            <person name="Kiss E."/>
            <person name="Drula E."/>
            <person name="Kohler A."/>
            <person name="Sanchez-Garcia M."/>
            <person name="Andreopoulos B."/>
            <person name="Barry K.W."/>
            <person name="Bonito G."/>
            <person name="Buee M."/>
            <person name="Carver A."/>
            <person name="Chen C."/>
            <person name="Cichocki N."/>
            <person name="Clum A."/>
            <person name="Culley D."/>
            <person name="Crous P.W."/>
            <person name="Fauchery L."/>
            <person name="Girlanda M."/>
            <person name="Hayes R."/>
            <person name="Keri Z."/>
            <person name="LaButti K."/>
            <person name="Lipzen A."/>
            <person name="Lombard V."/>
            <person name="Magnuson J."/>
            <person name="Maillard F."/>
            <person name="Morin E."/>
            <person name="Murat C."/>
            <person name="Nolan M."/>
            <person name="Ohm R."/>
            <person name="Pangilinan J."/>
            <person name="Pereira M."/>
            <person name="Perotto S."/>
            <person name="Peter M."/>
            <person name="Riley R."/>
            <person name="Sitrit Y."/>
            <person name="Stielow B."/>
            <person name="Szollosi G."/>
            <person name="Zifcakova L."/>
            <person name="Stursova M."/>
            <person name="Spatafora J.W."/>
            <person name="Tedersoo L."/>
            <person name="Vaario L.-M."/>
            <person name="Yamada A."/>
            <person name="Yan M."/>
            <person name="Wang P."/>
            <person name="Xu J."/>
            <person name="Bruns T."/>
            <person name="Baldrian P."/>
            <person name="Vilgalys R."/>
            <person name="Henrissat B."/>
            <person name="Grigoriev I.V."/>
            <person name="Hibbett D."/>
            <person name="Nagy L.G."/>
            <person name="Martin F.M."/>
        </authorList>
    </citation>
    <scope>NUCLEOTIDE SEQUENCE</scope>
    <source>
        <strain evidence="2">Prilba</strain>
    </source>
</reference>